<dbReference type="Pfam" id="PF01186">
    <property type="entry name" value="Lysyl_oxidase"/>
    <property type="match status" value="1"/>
</dbReference>
<dbReference type="InterPro" id="IPR050912">
    <property type="entry name" value="LOX-like_protein"/>
</dbReference>
<dbReference type="Proteomes" id="UP000694523">
    <property type="component" value="Unplaced"/>
</dbReference>
<comment type="catalytic activity">
    <reaction evidence="12 13">
        <text>L-lysyl-[protein] + O2 + H2O = (S)-2-amino-6-oxohexanoyl-[protein] + H2O2 + NH4(+)</text>
        <dbReference type="Rhea" id="RHEA:24544"/>
        <dbReference type="Rhea" id="RHEA-COMP:9752"/>
        <dbReference type="Rhea" id="RHEA-COMP:12448"/>
        <dbReference type="ChEBI" id="CHEBI:15377"/>
        <dbReference type="ChEBI" id="CHEBI:15379"/>
        <dbReference type="ChEBI" id="CHEBI:16240"/>
        <dbReference type="ChEBI" id="CHEBI:28938"/>
        <dbReference type="ChEBI" id="CHEBI:29969"/>
        <dbReference type="ChEBI" id="CHEBI:131803"/>
        <dbReference type="EC" id="1.4.3.13"/>
    </reaction>
</comment>
<feature type="compositionally biased region" description="Polar residues" evidence="14">
    <location>
        <begin position="8"/>
        <end position="26"/>
    </location>
</feature>
<dbReference type="GO" id="GO:0004720">
    <property type="term" value="F:protein-lysine 6-oxidase activity"/>
    <property type="evidence" value="ECO:0007669"/>
    <property type="project" value="UniProtKB-UniRule"/>
</dbReference>
<evidence type="ECO:0000256" key="13">
    <source>
        <dbReference type="RuleBase" id="RU367046"/>
    </source>
</evidence>
<feature type="region of interest" description="Disordered" evidence="14">
    <location>
        <begin position="1"/>
        <end position="110"/>
    </location>
</feature>
<evidence type="ECO:0000256" key="7">
    <source>
        <dbReference type="ARBA" id="ARBA00022723"/>
    </source>
</evidence>
<evidence type="ECO:0000256" key="9">
    <source>
        <dbReference type="ARBA" id="ARBA00023002"/>
    </source>
</evidence>
<evidence type="ECO:0000256" key="10">
    <source>
        <dbReference type="ARBA" id="ARBA00023008"/>
    </source>
</evidence>
<keyword evidence="4 13" id="KW-0886">LTQ</keyword>
<evidence type="ECO:0000256" key="2">
    <source>
        <dbReference type="ARBA" id="ARBA00004239"/>
    </source>
</evidence>
<evidence type="ECO:0000256" key="14">
    <source>
        <dbReference type="SAM" id="MobiDB-lite"/>
    </source>
</evidence>
<comment type="cofactor">
    <cofactor evidence="1 13">
        <name>Cu cation</name>
        <dbReference type="ChEBI" id="CHEBI:23378"/>
    </cofactor>
</comment>
<keyword evidence="6" id="KW-0765">Sulfation</keyword>
<dbReference type="InterPro" id="IPR001695">
    <property type="entry name" value="Lysyl_oxidase"/>
</dbReference>
<dbReference type="GO" id="GO:0005615">
    <property type="term" value="C:extracellular space"/>
    <property type="evidence" value="ECO:0007669"/>
    <property type="project" value="UniProtKB-UniRule"/>
</dbReference>
<feature type="compositionally biased region" description="Polar residues" evidence="14">
    <location>
        <begin position="33"/>
        <end position="51"/>
    </location>
</feature>
<evidence type="ECO:0000256" key="8">
    <source>
        <dbReference type="ARBA" id="ARBA00022772"/>
    </source>
</evidence>
<evidence type="ECO:0000313" key="15">
    <source>
        <dbReference type="Ensembl" id="ENSNMLP00000006673.1"/>
    </source>
</evidence>
<keyword evidence="9 13" id="KW-0560">Oxidoreductase</keyword>
<keyword evidence="5 13" id="KW-0964">Secreted</keyword>
<evidence type="ECO:0000256" key="3">
    <source>
        <dbReference type="ARBA" id="ARBA00007492"/>
    </source>
</evidence>
<dbReference type="PANTHER" id="PTHR45817:SF6">
    <property type="entry name" value="PROTEIN-LYSINE 6-OXIDASE"/>
    <property type="match status" value="1"/>
</dbReference>
<evidence type="ECO:0000256" key="1">
    <source>
        <dbReference type="ARBA" id="ARBA00001935"/>
    </source>
</evidence>
<sequence length="318" mass="35293">KCGAPSLLFTSASPSLHSAPSDQNVPSVEIVSANGNTTEVSSRVPGSSGTAQLRVAASRQRAQEPEEFANADAMAGDDPYNPYKQSNYNNSYDRPRAHARPRPRRHGYDTRYHQHGLPDLVLDPDYIEDSAFLQRIPMHKLRCAAQGKCLASSALNARDNDMRVLLRFTQSVKNQGTADFLPSKPPTSWQWHPCHNHYHSMDDFSLYELLDQSQQSVAEGHKASFCLMDVACDPGYNRKFTCSSRTQGLSPGCYDTYSAFLDCQWIDITDVTPGKYILKVTANPERTVLESNFNNNVVRCDVDYIGTTVNLSGCTITS</sequence>
<evidence type="ECO:0000256" key="11">
    <source>
        <dbReference type="ARBA" id="ARBA00023157"/>
    </source>
</evidence>
<reference evidence="15" key="1">
    <citation type="submission" date="2025-08" db="UniProtKB">
        <authorList>
            <consortium name="Ensembl"/>
        </authorList>
    </citation>
    <scope>IDENTIFICATION</scope>
</reference>
<dbReference type="GO" id="GO:0005507">
    <property type="term" value="F:copper ion binding"/>
    <property type="evidence" value="ECO:0007669"/>
    <property type="project" value="UniProtKB-UniRule"/>
</dbReference>
<organism evidence="15 16">
    <name type="scientific">Neogobius melanostomus</name>
    <name type="common">round goby</name>
    <dbReference type="NCBI Taxonomy" id="47308"/>
    <lineage>
        <taxon>Eukaryota</taxon>
        <taxon>Metazoa</taxon>
        <taxon>Chordata</taxon>
        <taxon>Craniata</taxon>
        <taxon>Vertebrata</taxon>
        <taxon>Euteleostomi</taxon>
        <taxon>Actinopterygii</taxon>
        <taxon>Neopterygii</taxon>
        <taxon>Teleostei</taxon>
        <taxon>Neoteleostei</taxon>
        <taxon>Acanthomorphata</taxon>
        <taxon>Gobiaria</taxon>
        <taxon>Gobiiformes</taxon>
        <taxon>Gobioidei</taxon>
        <taxon>Gobiidae</taxon>
        <taxon>Benthophilinae</taxon>
        <taxon>Neogobiini</taxon>
        <taxon>Neogobius</taxon>
    </lineage>
</organism>
<keyword evidence="7 13" id="KW-0479">Metal-binding</keyword>
<evidence type="ECO:0000256" key="4">
    <source>
        <dbReference type="ARBA" id="ARBA00022477"/>
    </source>
</evidence>
<evidence type="ECO:0000313" key="16">
    <source>
        <dbReference type="Proteomes" id="UP000694523"/>
    </source>
</evidence>
<dbReference type="PANTHER" id="PTHR45817">
    <property type="entry name" value="LYSYL OXIDASE-LIKE-RELATED"/>
    <property type="match status" value="1"/>
</dbReference>
<comment type="similarity">
    <text evidence="3 13">Belongs to the lysyl oxidase family.</text>
</comment>
<dbReference type="GO" id="GO:0030199">
    <property type="term" value="P:collagen fibril organization"/>
    <property type="evidence" value="ECO:0007669"/>
    <property type="project" value="TreeGrafter"/>
</dbReference>
<reference evidence="15" key="2">
    <citation type="submission" date="2025-09" db="UniProtKB">
        <authorList>
            <consortium name="Ensembl"/>
        </authorList>
    </citation>
    <scope>IDENTIFICATION</scope>
</reference>
<comment type="subcellular location">
    <subcellularLocation>
        <location evidence="2 13">Secreted</location>
        <location evidence="2 13">Extracellular space</location>
    </subcellularLocation>
</comment>
<keyword evidence="16" id="KW-1185">Reference proteome</keyword>
<name>A0A8C6SJC7_9GOBI</name>
<keyword evidence="10 13" id="KW-0186">Copper</keyword>
<dbReference type="PRINTS" id="PR00074">
    <property type="entry name" value="LYSYLOXIDASE"/>
</dbReference>
<keyword evidence="11" id="KW-1015">Disulfide bond</keyword>
<comment type="function">
    <text evidence="13">Mediates the post-translational oxidative deamination of lysine residues on target proteins leading to the formation of deaminated lysine (allysine).</text>
</comment>
<evidence type="ECO:0000256" key="5">
    <source>
        <dbReference type="ARBA" id="ARBA00022525"/>
    </source>
</evidence>
<feature type="compositionally biased region" description="Polar residues" evidence="14">
    <location>
        <begin position="83"/>
        <end position="92"/>
    </location>
</feature>
<comment type="PTM">
    <text evidence="13">The lysine tyrosylquinone cross-link (LTQ) is generated by condensation of the epsilon-amino group of a lysine with a topaquinone produced by oxidation of tyrosine.</text>
</comment>
<dbReference type="InterPro" id="IPR019828">
    <property type="entry name" value="Lysyl_oxidase_CS"/>
</dbReference>
<evidence type="ECO:0000256" key="12">
    <source>
        <dbReference type="ARBA" id="ARBA00047861"/>
    </source>
</evidence>
<dbReference type="EC" id="1.4.3.13" evidence="13"/>
<accession>A0A8C6SJC7</accession>
<dbReference type="AlphaFoldDB" id="A0A8C6SJC7"/>
<evidence type="ECO:0000256" key="6">
    <source>
        <dbReference type="ARBA" id="ARBA00022641"/>
    </source>
</evidence>
<proteinExistence type="inferred from homology"/>
<dbReference type="Ensembl" id="ENSNMLT00000007617.1">
    <property type="protein sequence ID" value="ENSNMLP00000006673.1"/>
    <property type="gene ID" value="ENSNMLG00000004825.1"/>
</dbReference>
<dbReference type="Gene3D" id="2.60.40.10">
    <property type="entry name" value="Immunoglobulins"/>
    <property type="match status" value="1"/>
</dbReference>
<dbReference type="PROSITE" id="PS00926">
    <property type="entry name" value="LYSYL_OXIDASE"/>
    <property type="match status" value="1"/>
</dbReference>
<dbReference type="InterPro" id="IPR013783">
    <property type="entry name" value="Ig-like_fold"/>
</dbReference>
<keyword evidence="8 13" id="KW-0801">TPQ</keyword>
<protein>
    <recommendedName>
        <fullName evidence="13">Lysyl oxidase homolog</fullName>
        <ecNumber evidence="13">1.4.3.13</ecNumber>
    </recommendedName>
</protein>